<evidence type="ECO:0000259" key="5">
    <source>
        <dbReference type="Pfam" id="PF14543"/>
    </source>
</evidence>
<dbReference type="PANTHER" id="PTHR47967:SF45">
    <property type="entry name" value="OS07G0533800 PROTEIN"/>
    <property type="match status" value="1"/>
</dbReference>
<evidence type="ECO:0000256" key="3">
    <source>
        <dbReference type="ARBA" id="ARBA00022801"/>
    </source>
</evidence>
<reference evidence="6 7" key="1">
    <citation type="journal article" date="2019" name="Sci. Rep.">
        <title>A high-quality genome of Eragrostis curvula grass provides insights into Poaceae evolution and supports new strategies to enhance forage quality.</title>
        <authorList>
            <person name="Carballo J."/>
            <person name="Santos B.A.C.M."/>
            <person name="Zappacosta D."/>
            <person name="Garbus I."/>
            <person name="Selva J.P."/>
            <person name="Gallo C.A."/>
            <person name="Diaz A."/>
            <person name="Albertini E."/>
            <person name="Caccamo M."/>
            <person name="Echenique V."/>
        </authorList>
    </citation>
    <scope>NUCLEOTIDE SEQUENCE [LARGE SCALE GENOMIC DNA]</scope>
    <source>
        <strain evidence="7">cv. Victoria</strain>
        <tissue evidence="6">Leaf</tissue>
    </source>
</reference>
<dbReference type="EMBL" id="RWGY01000854">
    <property type="protein sequence ID" value="TVT98457.1"/>
    <property type="molecule type" value="Genomic_DNA"/>
</dbReference>
<dbReference type="GO" id="GO:0006508">
    <property type="term" value="P:proteolysis"/>
    <property type="evidence" value="ECO:0007669"/>
    <property type="project" value="UniProtKB-KW"/>
</dbReference>
<dbReference type="GO" id="GO:0005576">
    <property type="term" value="C:extracellular region"/>
    <property type="evidence" value="ECO:0007669"/>
    <property type="project" value="TreeGrafter"/>
</dbReference>
<accession>A0A5J9SGT7</accession>
<keyword evidence="7" id="KW-1185">Reference proteome</keyword>
<gene>
    <name evidence="6" type="ORF">EJB05_56220</name>
</gene>
<dbReference type="InterPro" id="IPR021109">
    <property type="entry name" value="Peptidase_aspartic_dom_sf"/>
</dbReference>
<feature type="domain" description="Xylanase inhibitor N-terminal" evidence="5">
    <location>
        <begin position="46"/>
        <end position="125"/>
    </location>
</feature>
<dbReference type="InterPro" id="IPR051708">
    <property type="entry name" value="Plant_Aspart_Prot_A1"/>
</dbReference>
<dbReference type="OrthoDB" id="2747330at2759"/>
<feature type="non-terminal residue" evidence="6">
    <location>
        <position position="1"/>
    </location>
</feature>
<dbReference type="PANTHER" id="PTHR47967">
    <property type="entry name" value="OS07G0603500 PROTEIN-RELATED"/>
    <property type="match status" value="1"/>
</dbReference>
<comment type="caution">
    <text evidence="6">The sequence shown here is derived from an EMBL/GenBank/DDBJ whole genome shotgun (WGS) entry which is preliminary data.</text>
</comment>
<evidence type="ECO:0000256" key="2">
    <source>
        <dbReference type="ARBA" id="ARBA00022670"/>
    </source>
</evidence>
<name>A0A5J9SGT7_9POAL</name>
<protein>
    <recommendedName>
        <fullName evidence="5">Xylanase inhibitor N-terminal domain-containing protein</fullName>
    </recommendedName>
</protein>
<comment type="similarity">
    <text evidence="1">Belongs to the peptidase A1 family.</text>
</comment>
<keyword evidence="3" id="KW-0378">Hydrolase</keyword>
<dbReference type="AlphaFoldDB" id="A0A5J9SGT7"/>
<feature type="region of interest" description="Disordered" evidence="4">
    <location>
        <begin position="221"/>
        <end position="254"/>
    </location>
</feature>
<evidence type="ECO:0000313" key="6">
    <source>
        <dbReference type="EMBL" id="TVT98457.1"/>
    </source>
</evidence>
<evidence type="ECO:0000256" key="1">
    <source>
        <dbReference type="ARBA" id="ARBA00007447"/>
    </source>
</evidence>
<keyword evidence="2" id="KW-0645">Protease</keyword>
<dbReference type="Proteomes" id="UP000324897">
    <property type="component" value="Unassembled WGS sequence"/>
</dbReference>
<dbReference type="SUPFAM" id="SSF50630">
    <property type="entry name" value="Acid proteases"/>
    <property type="match status" value="1"/>
</dbReference>
<dbReference type="Gramene" id="TVT98457">
    <property type="protein sequence ID" value="TVT98457"/>
    <property type="gene ID" value="EJB05_56220"/>
</dbReference>
<dbReference type="Pfam" id="PF14543">
    <property type="entry name" value="TAXi_N"/>
    <property type="match status" value="1"/>
</dbReference>
<organism evidence="6 7">
    <name type="scientific">Eragrostis curvula</name>
    <name type="common">weeping love grass</name>
    <dbReference type="NCBI Taxonomy" id="38414"/>
    <lineage>
        <taxon>Eukaryota</taxon>
        <taxon>Viridiplantae</taxon>
        <taxon>Streptophyta</taxon>
        <taxon>Embryophyta</taxon>
        <taxon>Tracheophyta</taxon>
        <taxon>Spermatophyta</taxon>
        <taxon>Magnoliopsida</taxon>
        <taxon>Liliopsida</taxon>
        <taxon>Poales</taxon>
        <taxon>Poaceae</taxon>
        <taxon>PACMAD clade</taxon>
        <taxon>Chloridoideae</taxon>
        <taxon>Eragrostideae</taxon>
        <taxon>Eragrostidinae</taxon>
        <taxon>Eragrostis</taxon>
    </lineage>
</organism>
<evidence type="ECO:0000313" key="7">
    <source>
        <dbReference type="Proteomes" id="UP000324897"/>
    </source>
</evidence>
<feature type="compositionally biased region" description="Basic residues" evidence="4">
    <location>
        <begin position="240"/>
        <end position="254"/>
    </location>
</feature>
<sequence length="254" mass="26387">MVSARTRKDLPNGGEYLMTLYIGMPMLSYPAIADTGSDLIWTQWMAGVQSMETFTFGSAPADQARVPGIAFGCSNASSDDWNGSAGLVGLGRGSLSLVSQLGAGRFSYCLMLFQDTNSTSTLLLGPSAALKGTGVVRSTPFTATCSTSPSACSASSCLPSRSTTPLLPHASEAALALFLALAGRVRGDGHIVVVTDASSVVPLVLAPSDLSMLDVDKDSAGSPLLDQLTKGDGDGMLARRNSKSRVQRRSKSKQ</sequence>
<dbReference type="InterPro" id="IPR032861">
    <property type="entry name" value="TAXi_N"/>
</dbReference>
<dbReference type="Gene3D" id="2.40.70.10">
    <property type="entry name" value="Acid Proteases"/>
    <property type="match status" value="2"/>
</dbReference>
<proteinExistence type="inferred from homology"/>
<dbReference type="GO" id="GO:0008233">
    <property type="term" value="F:peptidase activity"/>
    <property type="evidence" value="ECO:0007669"/>
    <property type="project" value="UniProtKB-KW"/>
</dbReference>
<evidence type="ECO:0000256" key="4">
    <source>
        <dbReference type="SAM" id="MobiDB-lite"/>
    </source>
</evidence>